<feature type="transmembrane region" description="Helical" evidence="1">
    <location>
        <begin position="167"/>
        <end position="187"/>
    </location>
</feature>
<feature type="transmembrane region" description="Helical" evidence="1">
    <location>
        <begin position="285"/>
        <end position="303"/>
    </location>
</feature>
<dbReference type="EMBL" id="SDHW01000002">
    <property type="protein sequence ID" value="RXK60696.1"/>
    <property type="molecule type" value="Genomic_DNA"/>
</dbReference>
<dbReference type="AlphaFoldDB" id="A0A4Q1CJ68"/>
<feature type="transmembrane region" description="Helical" evidence="1">
    <location>
        <begin position="214"/>
        <end position="235"/>
    </location>
</feature>
<dbReference type="OrthoDB" id="9823093at2"/>
<keyword evidence="1" id="KW-1133">Transmembrane helix</keyword>
<keyword evidence="3" id="KW-1185">Reference proteome</keyword>
<feature type="transmembrane region" description="Helical" evidence="1">
    <location>
        <begin position="324"/>
        <end position="345"/>
    </location>
</feature>
<feature type="transmembrane region" description="Helical" evidence="1">
    <location>
        <begin position="118"/>
        <end position="136"/>
    </location>
</feature>
<protein>
    <recommendedName>
        <fullName evidence="4">Glycosyltransferase RgtA/B/C/D-like domain-containing protein</fullName>
    </recommendedName>
</protein>
<feature type="transmembrane region" description="Helical" evidence="1">
    <location>
        <begin position="365"/>
        <end position="381"/>
    </location>
</feature>
<gene>
    <name evidence="2" type="ORF">ESA94_09545</name>
</gene>
<dbReference type="RefSeq" id="WP_129130657.1">
    <property type="nucleotide sequence ID" value="NZ_SDHW01000002.1"/>
</dbReference>
<reference evidence="2 3" key="1">
    <citation type="submission" date="2019-01" db="EMBL/GenBank/DDBJ databases">
        <title>Lacibacter sp. strain TTM-7.</title>
        <authorList>
            <person name="Chen W.-M."/>
        </authorList>
    </citation>
    <scope>NUCLEOTIDE SEQUENCE [LARGE SCALE GENOMIC DNA]</scope>
    <source>
        <strain evidence="2 3">TTM-7</strain>
    </source>
</reference>
<proteinExistence type="predicted"/>
<name>A0A4Q1CJ68_9BACT</name>
<feature type="transmembrane region" description="Helical" evidence="1">
    <location>
        <begin position="393"/>
        <end position="415"/>
    </location>
</feature>
<organism evidence="2 3">
    <name type="scientific">Lacibacter luteus</name>
    <dbReference type="NCBI Taxonomy" id="2508719"/>
    <lineage>
        <taxon>Bacteria</taxon>
        <taxon>Pseudomonadati</taxon>
        <taxon>Bacteroidota</taxon>
        <taxon>Chitinophagia</taxon>
        <taxon>Chitinophagales</taxon>
        <taxon>Chitinophagaceae</taxon>
        <taxon>Lacibacter</taxon>
    </lineage>
</organism>
<dbReference type="Proteomes" id="UP000290204">
    <property type="component" value="Unassembled WGS sequence"/>
</dbReference>
<evidence type="ECO:0008006" key="4">
    <source>
        <dbReference type="Google" id="ProtNLM"/>
    </source>
</evidence>
<keyword evidence="1" id="KW-0472">Membrane</keyword>
<accession>A0A4Q1CJ68</accession>
<evidence type="ECO:0000313" key="3">
    <source>
        <dbReference type="Proteomes" id="UP000290204"/>
    </source>
</evidence>
<feature type="transmembrane region" description="Helical" evidence="1">
    <location>
        <begin position="256"/>
        <end position="273"/>
    </location>
</feature>
<keyword evidence="1" id="KW-0812">Transmembrane</keyword>
<evidence type="ECO:0000313" key="2">
    <source>
        <dbReference type="EMBL" id="RXK60696.1"/>
    </source>
</evidence>
<feature type="transmembrane region" description="Helical" evidence="1">
    <location>
        <begin position="79"/>
        <end position="106"/>
    </location>
</feature>
<evidence type="ECO:0000256" key="1">
    <source>
        <dbReference type="SAM" id="Phobius"/>
    </source>
</evidence>
<feature type="transmembrane region" description="Helical" evidence="1">
    <location>
        <begin position="142"/>
        <end position="160"/>
    </location>
</feature>
<comment type="caution">
    <text evidence="2">The sequence shown here is derived from an EMBL/GenBank/DDBJ whole genome shotgun (WGS) entry which is preliminary data.</text>
</comment>
<sequence length="539" mass="61189">MKTSTLLFIVICFAILTRSLYLLVFPLQLTDYSLINTAAENFVSGDGLGFMRSTQKDLSTVYFEGLRLWPPLVPLSLSFFIKMTGSAFLANTILLLLILILFHYYLYNLLNRLSINKAGKIIVFLIVALNIDLIKQPGLSDLAAATFSIGATSCYISLILKKTEYSIFKLSIVAFLFFLPAAFRYQYYPLTILFPTLLYASGVYLKDLLLKKNALILFGFILTFITIQELFLFLYTSQPLTQSISMDESGFFPSNLAIIYPFFIKTFASISYIENRFLSFLLPIHQYYSFAIVILLGAWLYFLSKNIIQRKLTSEKNIVNREKTVLLSVLTILLTPILTLLLLSVTHAKQTDGVEGWTYVQEGRYYIGSSILVLVLTTWFIQNNIKHVSKLFFSVGKFCLLLILSYNLLLTASFYKNLITKEVVIKGVNPNSDRKKVEQIIDHLNINATKKVITYNDASLAFYPYKKNVVVTQKISSLNETGFETSQTIQLLIIADKPINNSDSVLIHKTNAKQISSLKRCTIYLAEISPSQQTNIEHN</sequence>